<dbReference type="HOGENOM" id="CLU_108859_0_0_9"/>
<dbReference type="Pfam" id="PF13508">
    <property type="entry name" value="Acetyltransf_7"/>
    <property type="match status" value="1"/>
</dbReference>
<dbReference type="InterPro" id="IPR016181">
    <property type="entry name" value="Acyl_CoA_acyltransferase"/>
</dbReference>
<dbReference type="GO" id="GO:0016747">
    <property type="term" value="F:acyltransferase activity, transferring groups other than amino-acyl groups"/>
    <property type="evidence" value="ECO:0007669"/>
    <property type="project" value="InterPro"/>
</dbReference>
<dbReference type="CDD" id="cd04301">
    <property type="entry name" value="NAT_SF"/>
    <property type="match status" value="1"/>
</dbReference>
<evidence type="ECO:0000313" key="2">
    <source>
        <dbReference type="EMBL" id="EEG52873.1"/>
    </source>
</evidence>
<keyword evidence="2" id="KW-0808">Transferase</keyword>
<feature type="domain" description="N-acetyltransferase" evidence="1">
    <location>
        <begin position="15"/>
        <end position="151"/>
    </location>
</feature>
<dbReference type="EMBL" id="ACCJ01000419">
    <property type="protein sequence ID" value="EEG52873.1"/>
    <property type="molecule type" value="Genomic_DNA"/>
</dbReference>
<evidence type="ECO:0000313" key="3">
    <source>
        <dbReference type="Proteomes" id="UP000004756"/>
    </source>
</evidence>
<comment type="caution">
    <text evidence="2">The sequence shown here is derived from an EMBL/GenBank/DDBJ whole genome shotgun (WGS) entry which is preliminary data.</text>
</comment>
<dbReference type="FunFam" id="3.40.630.30:FF:000165">
    <property type="entry name" value="IAA acetyltransferase"/>
    <property type="match status" value="1"/>
</dbReference>
<dbReference type="AlphaFoldDB" id="C0D719"/>
<protein>
    <submittedName>
        <fullName evidence="2">Acetyltransferase, GNAT family</fullName>
    </submittedName>
</protein>
<dbReference type="SUPFAM" id="SSF55729">
    <property type="entry name" value="Acyl-CoA N-acyltransferases (Nat)"/>
    <property type="match status" value="1"/>
</dbReference>
<accession>C0D719</accession>
<proteinExistence type="predicted"/>
<keyword evidence="3" id="KW-1185">Reference proteome</keyword>
<reference evidence="2 3" key="1">
    <citation type="submission" date="2009-01" db="EMBL/GenBank/DDBJ databases">
        <authorList>
            <person name="Fulton L."/>
            <person name="Clifton S."/>
            <person name="Fulton B."/>
            <person name="Xu J."/>
            <person name="Minx P."/>
            <person name="Pepin K.H."/>
            <person name="Johnson M."/>
            <person name="Bhonagiri V."/>
            <person name="Nash W.E."/>
            <person name="Mardis E.R."/>
            <person name="Wilson R.K."/>
        </authorList>
    </citation>
    <scope>NUCLEOTIDE SEQUENCE [LARGE SCALE GENOMIC DNA]</scope>
    <source>
        <strain evidence="2 3">DSM 15981</strain>
    </source>
</reference>
<dbReference type="InterPro" id="IPR000182">
    <property type="entry name" value="GNAT_dom"/>
</dbReference>
<sequence length="164" mass="19035">MVECNVLEIWRRRLMKIRNVTHNKKAYMDLLLLADEQEDMIDRYLERGDMFVLEDGGVLAECVVTREGDGVYELKNIAVAPDCQRKGYGKRLIEFAFSYYGDCERMLVGTGDVPSSLGFYHSCGFTESHRIQNFFTDHYDHPMFEDGKQLVDMVYLKRERPGGV</sequence>
<dbReference type="Proteomes" id="UP000004756">
    <property type="component" value="Unassembled WGS sequence"/>
</dbReference>
<dbReference type="Gene3D" id="3.40.630.30">
    <property type="match status" value="1"/>
</dbReference>
<gene>
    <name evidence="2" type="ORF">CLOSTASPAR_05066</name>
</gene>
<organism evidence="2 3">
    <name type="scientific">[Clostridium] asparagiforme DSM 15981</name>
    <dbReference type="NCBI Taxonomy" id="518636"/>
    <lineage>
        <taxon>Bacteria</taxon>
        <taxon>Bacillati</taxon>
        <taxon>Bacillota</taxon>
        <taxon>Clostridia</taxon>
        <taxon>Lachnospirales</taxon>
        <taxon>Lachnospiraceae</taxon>
        <taxon>Enterocloster</taxon>
    </lineage>
</organism>
<evidence type="ECO:0000259" key="1">
    <source>
        <dbReference type="PROSITE" id="PS51186"/>
    </source>
</evidence>
<name>C0D719_9FIRM</name>
<reference evidence="2 3" key="2">
    <citation type="submission" date="2009-02" db="EMBL/GenBank/DDBJ databases">
        <title>Draft genome sequence of Clostridium asparagiforme (DSM 15981).</title>
        <authorList>
            <person name="Sudarsanam P."/>
            <person name="Ley R."/>
            <person name="Guruge J."/>
            <person name="Turnbaugh P.J."/>
            <person name="Mahowald M."/>
            <person name="Liep D."/>
            <person name="Gordon J."/>
        </authorList>
    </citation>
    <scope>NUCLEOTIDE SEQUENCE [LARGE SCALE GENOMIC DNA]</scope>
    <source>
        <strain evidence="2 3">DSM 15981</strain>
    </source>
</reference>
<dbReference type="PROSITE" id="PS51186">
    <property type="entry name" value="GNAT"/>
    <property type="match status" value="1"/>
</dbReference>